<evidence type="ECO:0000313" key="1">
    <source>
        <dbReference type="EMBL" id="KAJ7692529.1"/>
    </source>
</evidence>
<keyword evidence="2" id="KW-1185">Reference proteome</keyword>
<evidence type="ECO:0000313" key="2">
    <source>
        <dbReference type="Proteomes" id="UP001221757"/>
    </source>
</evidence>
<proteinExistence type="predicted"/>
<dbReference type="Proteomes" id="UP001221757">
    <property type="component" value="Unassembled WGS sequence"/>
</dbReference>
<dbReference type="AlphaFoldDB" id="A0AAD7DJT2"/>
<protein>
    <submittedName>
        <fullName evidence="1">Uncharacterized protein</fullName>
    </submittedName>
</protein>
<reference evidence="1" key="1">
    <citation type="submission" date="2023-03" db="EMBL/GenBank/DDBJ databases">
        <title>Massive genome expansion in bonnet fungi (Mycena s.s.) driven by repeated elements and novel gene families across ecological guilds.</title>
        <authorList>
            <consortium name="Lawrence Berkeley National Laboratory"/>
            <person name="Harder C.B."/>
            <person name="Miyauchi S."/>
            <person name="Viragh M."/>
            <person name="Kuo A."/>
            <person name="Thoen E."/>
            <person name="Andreopoulos B."/>
            <person name="Lu D."/>
            <person name="Skrede I."/>
            <person name="Drula E."/>
            <person name="Henrissat B."/>
            <person name="Morin E."/>
            <person name="Kohler A."/>
            <person name="Barry K."/>
            <person name="LaButti K."/>
            <person name="Morin E."/>
            <person name="Salamov A."/>
            <person name="Lipzen A."/>
            <person name="Mereny Z."/>
            <person name="Hegedus B."/>
            <person name="Baldrian P."/>
            <person name="Stursova M."/>
            <person name="Weitz H."/>
            <person name="Taylor A."/>
            <person name="Grigoriev I.V."/>
            <person name="Nagy L.G."/>
            <person name="Martin F."/>
            <person name="Kauserud H."/>
        </authorList>
    </citation>
    <scope>NUCLEOTIDE SEQUENCE</scope>
    <source>
        <strain evidence="1">CBHHK067</strain>
    </source>
</reference>
<dbReference type="EMBL" id="JARKIE010000051">
    <property type="protein sequence ID" value="KAJ7692529.1"/>
    <property type="molecule type" value="Genomic_DNA"/>
</dbReference>
<name>A0AAD7DJT2_MYCRO</name>
<comment type="caution">
    <text evidence="1">The sequence shown here is derived from an EMBL/GenBank/DDBJ whole genome shotgun (WGS) entry which is preliminary data.</text>
</comment>
<gene>
    <name evidence="1" type="ORF">B0H17DRAFT_1133010</name>
</gene>
<organism evidence="1 2">
    <name type="scientific">Mycena rosella</name>
    <name type="common">Pink bonnet</name>
    <name type="synonym">Agaricus rosellus</name>
    <dbReference type="NCBI Taxonomy" id="1033263"/>
    <lineage>
        <taxon>Eukaryota</taxon>
        <taxon>Fungi</taxon>
        <taxon>Dikarya</taxon>
        <taxon>Basidiomycota</taxon>
        <taxon>Agaricomycotina</taxon>
        <taxon>Agaricomycetes</taxon>
        <taxon>Agaricomycetidae</taxon>
        <taxon>Agaricales</taxon>
        <taxon>Marasmiineae</taxon>
        <taxon>Mycenaceae</taxon>
        <taxon>Mycena</taxon>
    </lineage>
</organism>
<accession>A0AAD7DJT2</accession>
<sequence>MGNSRYRSCTKTLLRAESRFGACFVGGVHVVPIHLPIFGETIPPPREVHEPSMIHRAKGNRKYLRAQKSRPAAVHSARDRLRPVPEVLNTSPSVAVLASPGVCDYAVAYSTPTQSGTRGIPLRDLRSRMGTDTAIGGRRLGTVRFTGELGCWVLLKVQILGMYMGISTPNFRPFESRLLICSLASAEEYADAACRGLGFICPARGQPKSTHGAACLYRSPTQIFAREAHI</sequence>